<dbReference type="Gene3D" id="2.130.10.10">
    <property type="entry name" value="YVTN repeat-like/Quinoprotein amine dehydrogenase"/>
    <property type="match status" value="1"/>
</dbReference>
<sequence length="360" mass="38722">MNNLCIRKLASKTFAFRFFMLAMGVLFLPHCLQASGPTVLPQFHVKSQWNLGGEGGWGFLVLDAPAHRLYIPRTNLVMVVDSETGKLIGEVEDMKNIRDIALDDSGRYGYVTDLTDGSEGFVRVFDRSSLKLVTSVSTGAVPAAIIFDPVSKSVFAFNSHGHSVTVIDAATNQVVATIPLSGRPSSAITDGKGSIFVALPARGEITRIDAVTRSVAANWQLAPCTGPNSLAIDAAHHQLFTTCENHNLVAVDAGTGHVTTIGQVSPGAGDIDFSPKQNLVFVADIDGTLSIFRRESPTRYAKVQQVKTQTGARTMIASHQDSKAYLVTSKYGQNSTVVSEELQYRPTPVPGTFSVIVVQR</sequence>
<dbReference type="AlphaFoldDB" id="A0A7W7ZRF0"/>
<dbReference type="PANTHER" id="PTHR47197">
    <property type="entry name" value="PROTEIN NIRF"/>
    <property type="match status" value="1"/>
</dbReference>
<dbReference type="InterPro" id="IPR011964">
    <property type="entry name" value="YVTN_b-propeller_repeat"/>
</dbReference>
<organism evidence="2 3">
    <name type="scientific">Granulicella mallensis</name>
    <dbReference type="NCBI Taxonomy" id="940614"/>
    <lineage>
        <taxon>Bacteria</taxon>
        <taxon>Pseudomonadati</taxon>
        <taxon>Acidobacteriota</taxon>
        <taxon>Terriglobia</taxon>
        <taxon>Terriglobales</taxon>
        <taxon>Acidobacteriaceae</taxon>
        <taxon>Granulicella</taxon>
    </lineage>
</organism>
<evidence type="ECO:0000256" key="1">
    <source>
        <dbReference type="SAM" id="SignalP"/>
    </source>
</evidence>
<keyword evidence="1" id="KW-0732">Signal</keyword>
<dbReference type="SUPFAM" id="SSF51004">
    <property type="entry name" value="C-terminal (heme d1) domain of cytochrome cd1-nitrite reductase"/>
    <property type="match status" value="1"/>
</dbReference>
<accession>A0A7W7ZRF0</accession>
<evidence type="ECO:0000313" key="3">
    <source>
        <dbReference type="Proteomes" id="UP000584867"/>
    </source>
</evidence>
<dbReference type="EMBL" id="JACHIO010000012">
    <property type="protein sequence ID" value="MBB5064761.1"/>
    <property type="molecule type" value="Genomic_DNA"/>
</dbReference>
<dbReference type="InterPro" id="IPR011048">
    <property type="entry name" value="Haem_d1_sf"/>
</dbReference>
<name>A0A7W7ZRF0_9BACT</name>
<dbReference type="InterPro" id="IPR051200">
    <property type="entry name" value="Host-pathogen_enzymatic-act"/>
</dbReference>
<dbReference type="NCBIfam" id="TIGR02276">
    <property type="entry name" value="beta_rpt_yvtn"/>
    <property type="match status" value="1"/>
</dbReference>
<dbReference type="RefSeq" id="WP_184256918.1">
    <property type="nucleotide sequence ID" value="NZ_JACHIO010000012.1"/>
</dbReference>
<comment type="caution">
    <text evidence="2">The sequence shown here is derived from an EMBL/GenBank/DDBJ whole genome shotgun (WGS) entry which is preliminary data.</text>
</comment>
<feature type="signal peptide" evidence="1">
    <location>
        <begin position="1"/>
        <end position="34"/>
    </location>
</feature>
<gene>
    <name evidence="2" type="ORF">HDF15_003121</name>
</gene>
<dbReference type="InterPro" id="IPR015943">
    <property type="entry name" value="WD40/YVTN_repeat-like_dom_sf"/>
</dbReference>
<reference evidence="2 3" key="1">
    <citation type="submission" date="2020-08" db="EMBL/GenBank/DDBJ databases">
        <title>Genomic Encyclopedia of Type Strains, Phase IV (KMG-V): Genome sequencing to study the core and pangenomes of soil and plant-associated prokaryotes.</title>
        <authorList>
            <person name="Whitman W."/>
        </authorList>
    </citation>
    <scope>NUCLEOTIDE SEQUENCE [LARGE SCALE GENOMIC DNA]</scope>
    <source>
        <strain evidence="2 3">X5P3</strain>
    </source>
</reference>
<feature type="chain" id="PRO_5031016582" evidence="1">
    <location>
        <begin position="35"/>
        <end position="360"/>
    </location>
</feature>
<dbReference type="Proteomes" id="UP000584867">
    <property type="component" value="Unassembled WGS sequence"/>
</dbReference>
<protein>
    <submittedName>
        <fullName evidence="2">YVTN family beta-propeller protein</fullName>
    </submittedName>
</protein>
<dbReference type="PANTHER" id="PTHR47197:SF3">
    <property type="entry name" value="DIHYDRO-HEME D1 DEHYDROGENASE"/>
    <property type="match status" value="1"/>
</dbReference>
<proteinExistence type="predicted"/>
<evidence type="ECO:0000313" key="2">
    <source>
        <dbReference type="EMBL" id="MBB5064761.1"/>
    </source>
</evidence>